<dbReference type="RefSeq" id="XP_007411227.1">
    <property type="nucleotide sequence ID" value="XM_007411165.1"/>
</dbReference>
<dbReference type="EMBL" id="GL883113">
    <property type="protein sequence ID" value="EGG05305.1"/>
    <property type="molecule type" value="Genomic_DNA"/>
</dbReference>
<accession>F4RQI8</accession>
<dbReference type="InParanoid" id="F4RQI8"/>
<gene>
    <name evidence="1" type="ORF">MELLADRAFT_107520</name>
</gene>
<dbReference type="AlphaFoldDB" id="F4RQI8"/>
<keyword evidence="2" id="KW-1185">Reference proteome</keyword>
<sequence>MSKGRVEAAIAQWASSRFKNQTKLVCNNSSLSSWVTTTSKKNAVTKPCSGLHDKNWKRPRGKTTIANCIKHSPTPYHGAKRWKVCLRLFGTTHEITLSDEQRQQLHSTLEAEATWMIKRHGAQAAIHSVECTRTVVTTSKVEFPICENCEALKKHAANPTCPRYDVVYKDGLENSLDTAVAAAAKTVDEQQRTDVLMSNVPDEIDQQIFDNVALSLFAILNHNQSNPSEARSQAALADLAGIDHKIDTFVLNNQDGINLEHPQLLQLRLAHERFESQIKALKGAQVEGLEDE</sequence>
<dbReference type="VEuPathDB" id="FungiDB:MELLADRAFT_107520"/>
<reference evidence="2" key="1">
    <citation type="journal article" date="2011" name="Proc. Natl. Acad. Sci. U.S.A.">
        <title>Obligate biotrophy features unraveled by the genomic analysis of rust fungi.</title>
        <authorList>
            <person name="Duplessis S."/>
            <person name="Cuomo C.A."/>
            <person name="Lin Y.-C."/>
            <person name="Aerts A."/>
            <person name="Tisserant E."/>
            <person name="Veneault-Fourrey C."/>
            <person name="Joly D.L."/>
            <person name="Hacquard S."/>
            <person name="Amselem J."/>
            <person name="Cantarel B.L."/>
            <person name="Chiu R."/>
            <person name="Coutinho P.M."/>
            <person name="Feau N."/>
            <person name="Field M."/>
            <person name="Frey P."/>
            <person name="Gelhaye E."/>
            <person name="Goldberg J."/>
            <person name="Grabherr M.G."/>
            <person name="Kodira C.D."/>
            <person name="Kohler A."/>
            <person name="Kuees U."/>
            <person name="Lindquist E.A."/>
            <person name="Lucas S.M."/>
            <person name="Mago R."/>
            <person name="Mauceli E."/>
            <person name="Morin E."/>
            <person name="Murat C."/>
            <person name="Pangilinan J.L."/>
            <person name="Park R."/>
            <person name="Pearson M."/>
            <person name="Quesneville H."/>
            <person name="Rouhier N."/>
            <person name="Sakthikumar S."/>
            <person name="Salamov A.A."/>
            <person name="Schmutz J."/>
            <person name="Selles B."/>
            <person name="Shapiro H."/>
            <person name="Tanguay P."/>
            <person name="Tuskan G.A."/>
            <person name="Henrissat B."/>
            <person name="Van de Peer Y."/>
            <person name="Rouze P."/>
            <person name="Ellis J.G."/>
            <person name="Dodds P.N."/>
            <person name="Schein J.E."/>
            <person name="Zhong S."/>
            <person name="Hamelin R.C."/>
            <person name="Grigoriev I.V."/>
            <person name="Szabo L.J."/>
            <person name="Martin F."/>
        </authorList>
    </citation>
    <scope>NUCLEOTIDE SEQUENCE [LARGE SCALE GENOMIC DNA]</scope>
    <source>
        <strain evidence="2">98AG31 / pathotype 3-4-7</strain>
    </source>
</reference>
<organism evidence="2">
    <name type="scientific">Melampsora larici-populina (strain 98AG31 / pathotype 3-4-7)</name>
    <name type="common">Poplar leaf rust fungus</name>
    <dbReference type="NCBI Taxonomy" id="747676"/>
    <lineage>
        <taxon>Eukaryota</taxon>
        <taxon>Fungi</taxon>
        <taxon>Dikarya</taxon>
        <taxon>Basidiomycota</taxon>
        <taxon>Pucciniomycotina</taxon>
        <taxon>Pucciniomycetes</taxon>
        <taxon>Pucciniales</taxon>
        <taxon>Melampsoraceae</taxon>
        <taxon>Melampsora</taxon>
    </lineage>
</organism>
<dbReference type="KEGG" id="mlr:MELLADRAFT_107520"/>
<evidence type="ECO:0000313" key="1">
    <source>
        <dbReference type="EMBL" id="EGG05305.1"/>
    </source>
</evidence>
<name>F4RQI8_MELLP</name>
<dbReference type="HOGENOM" id="CLU_953402_0_0_1"/>
<protein>
    <submittedName>
        <fullName evidence="1">Uncharacterized protein</fullName>
    </submittedName>
</protein>
<proteinExistence type="predicted"/>
<evidence type="ECO:0000313" key="2">
    <source>
        <dbReference type="Proteomes" id="UP000001072"/>
    </source>
</evidence>
<dbReference type="Proteomes" id="UP000001072">
    <property type="component" value="Unassembled WGS sequence"/>
</dbReference>
<dbReference type="GeneID" id="18923197"/>